<sequence>MPRKIFCWWTRCQLASFSRSSAERNDEQLISSKNASFRNIIPKNFKKIEKLLGIGNVKKNTNRKDFDVTQPKCDRSFLVPKQKKEKELRYREAFNFRQNMERKILPRDPQ</sequence>
<dbReference type="EMBL" id="BPLR01005173">
    <property type="protein sequence ID" value="GIY00381.1"/>
    <property type="molecule type" value="Genomic_DNA"/>
</dbReference>
<reference evidence="1 2" key="1">
    <citation type="submission" date="2021-06" db="EMBL/GenBank/DDBJ databases">
        <title>Caerostris extrusa draft genome.</title>
        <authorList>
            <person name="Kono N."/>
            <person name="Arakawa K."/>
        </authorList>
    </citation>
    <scope>NUCLEOTIDE SEQUENCE [LARGE SCALE GENOMIC DNA]</scope>
</reference>
<accession>A0AAV4PVM7</accession>
<proteinExistence type="predicted"/>
<gene>
    <name evidence="1" type="ORF">CEXT_94871</name>
</gene>
<evidence type="ECO:0000313" key="2">
    <source>
        <dbReference type="Proteomes" id="UP001054945"/>
    </source>
</evidence>
<name>A0AAV4PVM7_CAEEX</name>
<dbReference type="AlphaFoldDB" id="A0AAV4PVM7"/>
<comment type="caution">
    <text evidence="1">The sequence shown here is derived from an EMBL/GenBank/DDBJ whole genome shotgun (WGS) entry which is preliminary data.</text>
</comment>
<keyword evidence="2" id="KW-1185">Reference proteome</keyword>
<protein>
    <submittedName>
        <fullName evidence="1">Uncharacterized protein</fullName>
    </submittedName>
</protein>
<dbReference type="Proteomes" id="UP001054945">
    <property type="component" value="Unassembled WGS sequence"/>
</dbReference>
<evidence type="ECO:0000313" key="1">
    <source>
        <dbReference type="EMBL" id="GIY00381.1"/>
    </source>
</evidence>
<organism evidence="1 2">
    <name type="scientific">Caerostris extrusa</name>
    <name type="common">Bark spider</name>
    <name type="synonym">Caerostris bankana</name>
    <dbReference type="NCBI Taxonomy" id="172846"/>
    <lineage>
        <taxon>Eukaryota</taxon>
        <taxon>Metazoa</taxon>
        <taxon>Ecdysozoa</taxon>
        <taxon>Arthropoda</taxon>
        <taxon>Chelicerata</taxon>
        <taxon>Arachnida</taxon>
        <taxon>Araneae</taxon>
        <taxon>Araneomorphae</taxon>
        <taxon>Entelegynae</taxon>
        <taxon>Araneoidea</taxon>
        <taxon>Araneidae</taxon>
        <taxon>Caerostris</taxon>
    </lineage>
</organism>